<keyword evidence="2" id="KW-1185">Reference proteome</keyword>
<evidence type="ECO:0000313" key="2">
    <source>
        <dbReference type="Proteomes" id="UP000717696"/>
    </source>
</evidence>
<gene>
    <name evidence="1" type="ORF">B0J13DRAFT_525755</name>
</gene>
<evidence type="ECO:0000313" key="1">
    <source>
        <dbReference type="EMBL" id="KAH7144375.1"/>
    </source>
</evidence>
<protein>
    <submittedName>
        <fullName evidence="1">Uncharacterized protein</fullName>
    </submittedName>
</protein>
<proteinExistence type="predicted"/>
<organism evidence="1 2">
    <name type="scientific">Dactylonectria estremocensis</name>
    <dbReference type="NCBI Taxonomy" id="1079267"/>
    <lineage>
        <taxon>Eukaryota</taxon>
        <taxon>Fungi</taxon>
        <taxon>Dikarya</taxon>
        <taxon>Ascomycota</taxon>
        <taxon>Pezizomycotina</taxon>
        <taxon>Sordariomycetes</taxon>
        <taxon>Hypocreomycetidae</taxon>
        <taxon>Hypocreales</taxon>
        <taxon>Nectriaceae</taxon>
        <taxon>Dactylonectria</taxon>
    </lineage>
</organism>
<accession>A0A9P9J2Y9</accession>
<dbReference type="AlphaFoldDB" id="A0A9P9J2Y9"/>
<name>A0A9P9J2Y9_9HYPO</name>
<reference evidence="1" key="1">
    <citation type="journal article" date="2021" name="Nat. Commun.">
        <title>Genetic determinants of endophytism in the Arabidopsis root mycobiome.</title>
        <authorList>
            <person name="Mesny F."/>
            <person name="Miyauchi S."/>
            <person name="Thiergart T."/>
            <person name="Pickel B."/>
            <person name="Atanasova L."/>
            <person name="Karlsson M."/>
            <person name="Huettel B."/>
            <person name="Barry K.W."/>
            <person name="Haridas S."/>
            <person name="Chen C."/>
            <person name="Bauer D."/>
            <person name="Andreopoulos W."/>
            <person name="Pangilinan J."/>
            <person name="LaButti K."/>
            <person name="Riley R."/>
            <person name="Lipzen A."/>
            <person name="Clum A."/>
            <person name="Drula E."/>
            <person name="Henrissat B."/>
            <person name="Kohler A."/>
            <person name="Grigoriev I.V."/>
            <person name="Martin F.M."/>
            <person name="Hacquard S."/>
        </authorList>
    </citation>
    <scope>NUCLEOTIDE SEQUENCE</scope>
    <source>
        <strain evidence="1">MPI-CAGE-AT-0021</strain>
    </source>
</reference>
<dbReference type="Proteomes" id="UP000717696">
    <property type="component" value="Unassembled WGS sequence"/>
</dbReference>
<dbReference type="EMBL" id="JAGMUU010000010">
    <property type="protein sequence ID" value="KAH7144375.1"/>
    <property type="molecule type" value="Genomic_DNA"/>
</dbReference>
<comment type="caution">
    <text evidence="1">The sequence shown here is derived from an EMBL/GenBank/DDBJ whole genome shotgun (WGS) entry which is preliminary data.</text>
</comment>
<sequence length="262" mass="28064">MVSRRCICRPDINYFASPAAASYGDADLVSLKLDGCQCQYDHEAFTAWSWSESPYQIVGGVQRMPCTASQVCGCSGFNTSRSPGQGQGARGIASSRQLQSMKANLCPGGGASDSVTTRGHRLRSLLTSPHLILPAHGGTDAVLTPPTDDNSLSVLALQALESRLFRVGTCVSSRSRGRGDSGMDNHIYVGTGSAELSLVQARPPDPLLRTLSCLQRTEEAIALDNHGGVDLLSPAASWRRQPLFGAFRSQLKQSKMHLDADW</sequence>